<dbReference type="AlphaFoldDB" id="A0A419SZ10"/>
<gene>
    <name evidence="3" type="ORF">BET01_07315</name>
</gene>
<evidence type="ECO:0000313" key="3">
    <source>
        <dbReference type="EMBL" id="RKD30389.1"/>
    </source>
</evidence>
<dbReference type="GO" id="GO:0006302">
    <property type="term" value="P:double-strand break repair"/>
    <property type="evidence" value="ECO:0007669"/>
    <property type="project" value="TreeGrafter"/>
</dbReference>
<protein>
    <submittedName>
        <fullName evidence="3">Chromosome segregation protein SMC</fullName>
    </submittedName>
</protein>
<dbReference type="PANTHER" id="PTHR32182">
    <property type="entry name" value="DNA REPLICATION AND REPAIR PROTEIN RECF"/>
    <property type="match status" value="1"/>
</dbReference>
<dbReference type="OrthoDB" id="174137at2"/>
<evidence type="ECO:0000256" key="2">
    <source>
        <dbReference type="SAM" id="MobiDB-lite"/>
    </source>
</evidence>
<comment type="caution">
    <text evidence="3">The sequence shown here is derived from an EMBL/GenBank/DDBJ whole genome shotgun (WGS) entry which is preliminary data.</text>
</comment>
<dbReference type="RefSeq" id="WP_120197977.1">
    <property type="nucleotide sequence ID" value="NZ_MCIA01000031.1"/>
</dbReference>
<dbReference type="Gene3D" id="3.40.50.300">
    <property type="entry name" value="P-loop containing nucleotide triphosphate hydrolases"/>
    <property type="match status" value="1"/>
</dbReference>
<sequence length="1122" mass="131007">MTNQKFEALSRIHLNNWHYINRKTLSFHKEINFFTGHSGSGKSTVIDAMQILLYANTDGRGFFNKAAADDSDRNLIEYLRGMVNIGENNEFAYLRNQNFSTTIVLELERTDTKEFQCVGAVFDVETSTNDISRKFFWHKGPLWENRYRTADRAMTMEEITATFRSSYSKEDYFATSHNERFRRQLYDVYLGGLDSEKFPLLFKRAIPFRMNIKLEDFVKEYICMDQDIHIEDMQESVMQYGRMRKKIEDTSVEIGILKDLSEKYKKVQELDANIHKNMYFFKKAEIKDYHTKIQAITDKTRLAKEDLLRQEEQKTSLEGQVHDLTIQGEELLRRISSTGYEDLKNQWNATEELIGHLNKSSVKWSQTSERLNEWVEEDTTSNQTIWDIETFCKKEADEETLSRLKRSILEMHKETEETKKEAEGTLRDTRKKERQTSEELTQLKAGNKAYPKYLEQARAFIQKRLLEETGKAVQVSVLADLLDIRDETWRNAVEGYMGNHKLSLVVPPTYAKAAMGIYGELDRNEYYNVAVLDTEEASTNKSEVIEGALSEEVVAGESYLQPYIDLLLGRVMKCLDVQELRRCKVGVTPDCMLYHTFRLQHMNPDNYTKFAYIGKDSVRRRIRLLEKNLISMEEEKKPQEAVLKECQRILAMEALSEETSVYLEWQQDMASLKEKEKEKKKLEQKLEKIKAQNVSEWEKEREAILTLCDGKRAEQRAVDKLIFECSGKIETYQKEIVQLQTELMDKTNGLVSEEALEEESRQYFDTEEIPRYDRLKDRFYALSKKAEEARDEAFNILVSSRGEYGRKYPNRNCSLTSKDNGEYDRLLELMECGNLEEYRKMAAEQAKSAVLHFKDDFMFKIRSAIRDAIQRKEELNRIISRLDFGKDKYQFVIGKNKGPDGRYYDMFMDDSLEVNPSQLTDSVDDQINLFTMEHENQYGEIINDLINIFIPPDNATPEQMEEAKRNMDRYADYRTYLSFDMQQLVQNEGEVIKIRLSKMLKKNSGGEGQNPLYVALLASFAQAYRINQSPNVQRNPTIRLVVLDEAFSKMDAEKVASCIELIRGLGFQAIISATNDKIQNYVENVDKTFVFANPNKKSISIQEFERESFPELMRELDEVEEG</sequence>
<feature type="region of interest" description="Disordered" evidence="2">
    <location>
        <begin position="414"/>
        <end position="440"/>
    </location>
</feature>
<name>A0A419SZ10_9FIRM</name>
<accession>A0A419SZ10</accession>
<feature type="coiled-coil region" evidence="1">
    <location>
        <begin position="729"/>
        <end position="792"/>
    </location>
</feature>
<keyword evidence="4" id="KW-1185">Reference proteome</keyword>
<dbReference type="GO" id="GO:0000731">
    <property type="term" value="P:DNA synthesis involved in DNA repair"/>
    <property type="evidence" value="ECO:0007669"/>
    <property type="project" value="TreeGrafter"/>
</dbReference>
<dbReference type="Proteomes" id="UP000284277">
    <property type="component" value="Unassembled WGS sequence"/>
</dbReference>
<dbReference type="PANTHER" id="PTHR32182:SF0">
    <property type="entry name" value="DNA REPLICATION AND REPAIR PROTEIN RECF"/>
    <property type="match status" value="1"/>
</dbReference>
<dbReference type="EMBL" id="MCIA01000031">
    <property type="protein sequence ID" value="RKD30389.1"/>
    <property type="molecule type" value="Genomic_DNA"/>
</dbReference>
<dbReference type="Pfam" id="PF13558">
    <property type="entry name" value="SbcC_Walker_B"/>
    <property type="match status" value="1"/>
</dbReference>
<evidence type="ECO:0000313" key="4">
    <source>
        <dbReference type="Proteomes" id="UP000284277"/>
    </source>
</evidence>
<dbReference type="SUPFAM" id="SSF52540">
    <property type="entry name" value="P-loop containing nucleoside triphosphate hydrolases"/>
    <property type="match status" value="1"/>
</dbReference>
<proteinExistence type="predicted"/>
<reference evidence="3 4" key="1">
    <citation type="submission" date="2016-08" db="EMBL/GenBank/DDBJ databases">
        <title>A new outlook on sporulation: Clostridium algidixylanolyticum.</title>
        <authorList>
            <person name="Poppleton D.I."/>
            <person name="Gribaldo S."/>
        </authorList>
    </citation>
    <scope>NUCLEOTIDE SEQUENCE [LARGE SCALE GENOMIC DNA]</scope>
    <source>
        <strain evidence="3 4">SPL73</strain>
    </source>
</reference>
<dbReference type="InterPro" id="IPR027417">
    <property type="entry name" value="P-loop_NTPase"/>
</dbReference>
<dbReference type="Pfam" id="PF13555">
    <property type="entry name" value="AAA_29"/>
    <property type="match status" value="1"/>
</dbReference>
<feature type="compositionally biased region" description="Basic and acidic residues" evidence="2">
    <location>
        <begin position="414"/>
        <end position="437"/>
    </location>
</feature>
<evidence type="ECO:0000256" key="1">
    <source>
        <dbReference type="SAM" id="Coils"/>
    </source>
</evidence>
<keyword evidence="1" id="KW-0175">Coiled coil</keyword>
<feature type="coiled-coil region" evidence="1">
    <location>
        <begin position="665"/>
        <end position="692"/>
    </location>
</feature>
<organism evidence="3 4">
    <name type="scientific">Lacrimispora algidixylanolytica</name>
    <dbReference type="NCBI Taxonomy" id="94868"/>
    <lineage>
        <taxon>Bacteria</taxon>
        <taxon>Bacillati</taxon>
        <taxon>Bacillota</taxon>
        <taxon>Clostridia</taxon>
        <taxon>Lachnospirales</taxon>
        <taxon>Lachnospiraceae</taxon>
        <taxon>Lacrimispora</taxon>
    </lineage>
</organism>